<name>A0A517SZW0_9BACT</name>
<evidence type="ECO:0000256" key="1">
    <source>
        <dbReference type="SAM" id="MobiDB-lite"/>
    </source>
</evidence>
<dbReference type="OrthoDB" id="268334at2"/>
<dbReference type="RefSeq" id="WP_145275779.1">
    <property type="nucleotide sequence ID" value="NZ_CP036272.1"/>
</dbReference>
<gene>
    <name evidence="2" type="ORF">SV7mr_41400</name>
</gene>
<sequence length="124" mass="13232">MEISRQNAAQRTATASKRSPLWLGLVAALMVTSCSGCRICASGEDGAYAGYGGLWKRMDRYNGRVGSLASQAGEQTYQQSPRPQQAPLEQRDPRFEVEPSGGETAQITLSEDGLALGSIAPPSR</sequence>
<feature type="compositionally biased region" description="Polar residues" evidence="1">
    <location>
        <begin position="68"/>
        <end position="83"/>
    </location>
</feature>
<dbReference type="PROSITE" id="PS51257">
    <property type="entry name" value="PROKAR_LIPOPROTEIN"/>
    <property type="match status" value="1"/>
</dbReference>
<reference evidence="2 3" key="1">
    <citation type="submission" date="2019-02" db="EMBL/GenBank/DDBJ databases">
        <title>Deep-cultivation of Planctomycetes and their phenomic and genomic characterization uncovers novel biology.</title>
        <authorList>
            <person name="Wiegand S."/>
            <person name="Jogler M."/>
            <person name="Boedeker C."/>
            <person name="Pinto D."/>
            <person name="Vollmers J."/>
            <person name="Rivas-Marin E."/>
            <person name="Kohn T."/>
            <person name="Peeters S.H."/>
            <person name="Heuer A."/>
            <person name="Rast P."/>
            <person name="Oberbeckmann S."/>
            <person name="Bunk B."/>
            <person name="Jeske O."/>
            <person name="Meyerdierks A."/>
            <person name="Storesund J.E."/>
            <person name="Kallscheuer N."/>
            <person name="Luecker S."/>
            <person name="Lage O.M."/>
            <person name="Pohl T."/>
            <person name="Merkel B.J."/>
            <person name="Hornburger P."/>
            <person name="Mueller R.-W."/>
            <person name="Bruemmer F."/>
            <person name="Labrenz M."/>
            <person name="Spormann A.M."/>
            <person name="Op den Camp H."/>
            <person name="Overmann J."/>
            <person name="Amann R."/>
            <person name="Jetten M.S.M."/>
            <person name="Mascher T."/>
            <person name="Medema M.H."/>
            <person name="Devos D.P."/>
            <person name="Kaster A.-K."/>
            <person name="Ovreas L."/>
            <person name="Rohde M."/>
            <person name="Galperin M.Y."/>
            <person name="Jogler C."/>
        </authorList>
    </citation>
    <scope>NUCLEOTIDE SEQUENCE [LARGE SCALE GENOMIC DNA]</scope>
    <source>
        <strain evidence="2 3">SV_7m_r</strain>
    </source>
</reference>
<dbReference type="Proteomes" id="UP000315003">
    <property type="component" value="Chromosome"/>
</dbReference>
<proteinExistence type="predicted"/>
<keyword evidence="3" id="KW-1185">Reference proteome</keyword>
<accession>A0A517SZW0</accession>
<evidence type="ECO:0000313" key="3">
    <source>
        <dbReference type="Proteomes" id="UP000315003"/>
    </source>
</evidence>
<dbReference type="AlphaFoldDB" id="A0A517SZW0"/>
<dbReference type="EMBL" id="CP036272">
    <property type="protein sequence ID" value="QDT61603.1"/>
    <property type="molecule type" value="Genomic_DNA"/>
</dbReference>
<feature type="region of interest" description="Disordered" evidence="1">
    <location>
        <begin position="66"/>
        <end position="124"/>
    </location>
</feature>
<evidence type="ECO:0000313" key="2">
    <source>
        <dbReference type="EMBL" id="QDT61603.1"/>
    </source>
</evidence>
<organism evidence="2 3">
    <name type="scientific">Stieleria bergensis</name>
    <dbReference type="NCBI Taxonomy" id="2528025"/>
    <lineage>
        <taxon>Bacteria</taxon>
        <taxon>Pseudomonadati</taxon>
        <taxon>Planctomycetota</taxon>
        <taxon>Planctomycetia</taxon>
        <taxon>Pirellulales</taxon>
        <taxon>Pirellulaceae</taxon>
        <taxon>Stieleria</taxon>
    </lineage>
</organism>
<protein>
    <submittedName>
        <fullName evidence="2">Uncharacterized protein</fullName>
    </submittedName>
</protein>